<dbReference type="PANTHER" id="PTHR20973:SF0">
    <property type="entry name" value="NON-STRUCTURAL MAINTENANCE OF CHROMOSOMES ELEMENT 1 HOMOLOG"/>
    <property type="match status" value="1"/>
</dbReference>
<dbReference type="VEuPathDB" id="AmoebaDB:EHI5A_165540"/>
<keyword evidence="1" id="KW-0539">Nucleus</keyword>
<evidence type="ECO:0000313" key="3">
    <source>
        <dbReference type="Proteomes" id="UP000078387"/>
    </source>
</evidence>
<keyword evidence="1" id="KW-0233">DNA recombination</keyword>
<name>A0A5K1V153_ENTHI</name>
<keyword evidence="1" id="KW-0862">Zinc</keyword>
<keyword evidence="1" id="KW-0234">DNA repair</keyword>
<evidence type="ECO:0000256" key="1">
    <source>
        <dbReference type="RuleBase" id="RU368018"/>
    </source>
</evidence>
<dbReference type="Gene3D" id="3.90.1150.220">
    <property type="match status" value="1"/>
</dbReference>
<comment type="catalytic activity">
    <reaction evidence="1">
        <text>S-ubiquitinyl-[E2 ubiquitin-conjugating enzyme]-L-cysteine + [acceptor protein]-L-lysine = [E2 ubiquitin-conjugating enzyme]-L-cysteine + N(6)-ubiquitinyl-[acceptor protein]-L-lysine.</text>
        <dbReference type="EC" id="2.3.2.27"/>
    </reaction>
</comment>
<keyword evidence="1" id="KW-0863">Zinc-finger</keyword>
<dbReference type="InterPro" id="IPR011513">
    <property type="entry name" value="Nse1"/>
</dbReference>
<dbReference type="VEuPathDB" id="AmoebaDB:EHI8A_216130"/>
<protein>
    <recommendedName>
        <fullName evidence="1">Non-structural maintenance of chromosomes element 1 homolog</fullName>
        <ecNumber evidence="1">2.3.2.27</ecNumber>
    </recommendedName>
</protein>
<dbReference type="EC" id="2.3.2.27" evidence="1"/>
<comment type="subcellular location">
    <subcellularLocation>
        <location evidence="1">Nucleus</location>
    </subcellularLocation>
</comment>
<dbReference type="GO" id="GO:0030915">
    <property type="term" value="C:Smc5-Smc6 complex"/>
    <property type="evidence" value="ECO:0007669"/>
    <property type="project" value="UniProtKB-UniRule"/>
</dbReference>
<dbReference type="Proteomes" id="UP000078387">
    <property type="component" value="Unassembled WGS sequence"/>
</dbReference>
<proteinExistence type="inferred from homology"/>
<keyword evidence="1" id="KW-0833">Ubl conjugation pathway</keyword>
<dbReference type="GO" id="GO:0005634">
    <property type="term" value="C:nucleus"/>
    <property type="evidence" value="ECO:0007669"/>
    <property type="project" value="UniProtKB-SubCell"/>
</dbReference>
<keyword evidence="1" id="KW-0227">DNA damage</keyword>
<dbReference type="Pfam" id="PF07574">
    <property type="entry name" value="SMC_Nse1"/>
    <property type="match status" value="1"/>
</dbReference>
<dbReference type="VEuPathDB" id="AmoebaDB:EHI7A_112720"/>
<dbReference type="GO" id="GO:0008270">
    <property type="term" value="F:zinc ion binding"/>
    <property type="evidence" value="ECO:0007669"/>
    <property type="project" value="UniProtKB-KW"/>
</dbReference>
<dbReference type="GO" id="GO:0000724">
    <property type="term" value="P:double-strand break repair via homologous recombination"/>
    <property type="evidence" value="ECO:0007669"/>
    <property type="project" value="TreeGrafter"/>
</dbReference>
<sequence>MSSISENSIETQLTNKQTEAQQNTVITNYIQFFSRLFIIKRVVKEDDLTQLIQTHFTSLSISSIIRELNQSFQALHMEIRRSINQNTGDYVYVLITTNLDEINQVACIFDQNDLKKVNELIELLINNNYKIQRNSLDDEYDSVCNILIELNYLNEISGILTFGPCYLVSEEASELQLPHCEICNLPGTIGTFCPNSTCQTFYHLLCLKRLGRENHLCSSCKTHLDYN</sequence>
<dbReference type="AlphaFoldDB" id="A0A5K1V153"/>
<gene>
    <name evidence="2" type="ORF">CL6EHI_045720</name>
</gene>
<dbReference type="EMBL" id="BDEQ01000001">
    <property type="protein sequence ID" value="GAT99095.1"/>
    <property type="molecule type" value="Genomic_DNA"/>
</dbReference>
<dbReference type="VEuPathDB" id="AmoebaDB:KM1_196960"/>
<reference evidence="2 3" key="1">
    <citation type="submission" date="2016-05" db="EMBL/GenBank/DDBJ databases">
        <title>First whole genome sequencing of Entamoeba histolytica HM1:IMSS-clone-6.</title>
        <authorList>
            <person name="Mukherjee Avik.K."/>
            <person name="Izumyama S."/>
            <person name="Nakada-Tsukui K."/>
            <person name="Nozaki T."/>
        </authorList>
    </citation>
    <scope>NUCLEOTIDE SEQUENCE [LARGE SCALE GENOMIC DNA]</scope>
    <source>
        <strain evidence="2 3">HM1:IMSS clone 6</strain>
    </source>
</reference>
<dbReference type="GO" id="GO:0061630">
    <property type="term" value="F:ubiquitin protein ligase activity"/>
    <property type="evidence" value="ECO:0007669"/>
    <property type="project" value="UniProtKB-EC"/>
</dbReference>
<keyword evidence="1" id="KW-0808">Transferase</keyword>
<comment type="caution">
    <text evidence="2">The sequence shown here is derived from an EMBL/GenBank/DDBJ whole genome shotgun (WGS) entry which is preliminary data.</text>
</comment>
<keyword evidence="1" id="KW-0479">Metal-binding</keyword>
<dbReference type="VEuPathDB" id="AmoebaDB:EHI_045720"/>
<comment type="subunit">
    <text evidence="1">Component of the Smc5-Smc6 complex.</text>
</comment>
<accession>A0A5K1V153</accession>
<dbReference type="PANTHER" id="PTHR20973">
    <property type="entry name" value="NON-SMC ELEMENT 1-RELATED"/>
    <property type="match status" value="1"/>
</dbReference>
<dbReference type="OMA" id="GRENHIC"/>
<comment type="similarity">
    <text evidence="1">Belongs to the NSE1 family.</text>
</comment>
<organism evidence="2 3">
    <name type="scientific">Entamoeba histolytica</name>
    <dbReference type="NCBI Taxonomy" id="5759"/>
    <lineage>
        <taxon>Eukaryota</taxon>
        <taxon>Amoebozoa</taxon>
        <taxon>Evosea</taxon>
        <taxon>Archamoebae</taxon>
        <taxon>Mastigamoebida</taxon>
        <taxon>Entamoebidae</taxon>
        <taxon>Entamoeba</taxon>
    </lineage>
</organism>
<evidence type="ECO:0000313" key="2">
    <source>
        <dbReference type="EMBL" id="GAT99095.1"/>
    </source>
</evidence>